<evidence type="ECO:0000313" key="1">
    <source>
        <dbReference type="EMBL" id="JAH45696.1"/>
    </source>
</evidence>
<name>A0A0E9SWM4_ANGAN</name>
<organism evidence="1">
    <name type="scientific">Anguilla anguilla</name>
    <name type="common">European freshwater eel</name>
    <name type="synonym">Muraena anguilla</name>
    <dbReference type="NCBI Taxonomy" id="7936"/>
    <lineage>
        <taxon>Eukaryota</taxon>
        <taxon>Metazoa</taxon>
        <taxon>Chordata</taxon>
        <taxon>Craniata</taxon>
        <taxon>Vertebrata</taxon>
        <taxon>Euteleostomi</taxon>
        <taxon>Actinopterygii</taxon>
        <taxon>Neopterygii</taxon>
        <taxon>Teleostei</taxon>
        <taxon>Anguilliformes</taxon>
        <taxon>Anguillidae</taxon>
        <taxon>Anguilla</taxon>
    </lineage>
</organism>
<protein>
    <submittedName>
        <fullName evidence="1">Uncharacterized protein</fullName>
    </submittedName>
</protein>
<reference evidence="1" key="1">
    <citation type="submission" date="2014-11" db="EMBL/GenBank/DDBJ databases">
        <authorList>
            <person name="Amaro Gonzalez C."/>
        </authorList>
    </citation>
    <scope>NUCLEOTIDE SEQUENCE</scope>
</reference>
<sequence>MSRLFCPNSNIYSKRIKNTGCFTDFFCVQYLF</sequence>
<reference evidence="1" key="2">
    <citation type="journal article" date="2015" name="Fish Shellfish Immunol.">
        <title>Early steps in the European eel (Anguilla anguilla)-Vibrio vulnificus interaction in the gills: Role of the RtxA13 toxin.</title>
        <authorList>
            <person name="Callol A."/>
            <person name="Pajuelo D."/>
            <person name="Ebbesson L."/>
            <person name="Teles M."/>
            <person name="MacKenzie S."/>
            <person name="Amaro C."/>
        </authorList>
    </citation>
    <scope>NUCLEOTIDE SEQUENCE</scope>
</reference>
<accession>A0A0E9SWM4</accession>
<dbReference type="AlphaFoldDB" id="A0A0E9SWM4"/>
<dbReference type="EMBL" id="GBXM01062881">
    <property type="protein sequence ID" value="JAH45696.1"/>
    <property type="molecule type" value="Transcribed_RNA"/>
</dbReference>
<proteinExistence type="predicted"/>